<feature type="compositionally biased region" description="Basic and acidic residues" evidence="1">
    <location>
        <begin position="31"/>
        <end position="44"/>
    </location>
</feature>
<dbReference type="AlphaFoldDB" id="A0A5B8JWQ0"/>
<dbReference type="RefSeq" id="WP_146368342.1">
    <property type="nucleotide sequence ID" value="NZ_CP042295.1"/>
</dbReference>
<feature type="compositionally biased region" description="Low complexity" evidence="1">
    <location>
        <begin position="64"/>
        <end position="82"/>
    </location>
</feature>
<feature type="compositionally biased region" description="Polar residues" evidence="1">
    <location>
        <begin position="133"/>
        <end position="148"/>
    </location>
</feature>
<organism evidence="3 4">
    <name type="scientific">Mycoplasma anserisalpingitidis</name>
    <dbReference type="NCBI Taxonomy" id="519450"/>
    <lineage>
        <taxon>Bacteria</taxon>
        <taxon>Bacillati</taxon>
        <taxon>Mycoplasmatota</taxon>
        <taxon>Mollicutes</taxon>
        <taxon>Mycoplasmataceae</taxon>
        <taxon>Mycoplasma</taxon>
    </lineage>
</organism>
<feature type="region of interest" description="Disordered" evidence="1">
    <location>
        <begin position="27"/>
        <end position="191"/>
    </location>
</feature>
<gene>
    <name evidence="3" type="ORF">FRW55_00880</name>
</gene>
<evidence type="ECO:0000313" key="4">
    <source>
        <dbReference type="Proteomes" id="UP000318927"/>
    </source>
</evidence>
<evidence type="ECO:0000256" key="1">
    <source>
        <dbReference type="SAM" id="MobiDB-lite"/>
    </source>
</evidence>
<dbReference type="EMBL" id="CP042295">
    <property type="protein sequence ID" value="QDY86721.1"/>
    <property type="molecule type" value="Genomic_DNA"/>
</dbReference>
<reference evidence="3 4" key="1">
    <citation type="journal article" date="2019" name="Microbiol. Resour. Announc.">
        <title>Complete Genome Sequences of Three Mycoplasma anserisalpingitis (Mycoplasma sp. 1220) Strains.</title>
        <authorList>
            <person name="Grozner D."/>
            <person name="Forro B."/>
            <person name="Kovacs A.B."/>
            <person name="Marton S."/>
            <person name="Banyai K."/>
            <person name="Kreizinger Z."/>
            <person name="Sulyok K.M."/>
            <person name="Gyuranecz M."/>
        </authorList>
    </citation>
    <scope>NUCLEOTIDE SEQUENCE [LARGE SCALE GENOMIC DNA]</scope>
    <source>
        <strain evidence="3 4">ATCC:BAA-2147</strain>
    </source>
</reference>
<dbReference type="Proteomes" id="UP000318927">
    <property type="component" value="Chromosome"/>
</dbReference>
<evidence type="ECO:0000313" key="3">
    <source>
        <dbReference type="EMBL" id="QDY86721.1"/>
    </source>
</evidence>
<feature type="compositionally biased region" description="Low complexity" evidence="1">
    <location>
        <begin position="150"/>
        <end position="168"/>
    </location>
</feature>
<keyword evidence="4" id="KW-1185">Reference proteome</keyword>
<dbReference type="OrthoDB" id="9975891at2"/>
<feature type="compositionally biased region" description="Low complexity" evidence="1">
    <location>
        <begin position="109"/>
        <end position="127"/>
    </location>
</feature>
<feature type="compositionally biased region" description="Low complexity" evidence="1">
    <location>
        <begin position="176"/>
        <end position="185"/>
    </location>
</feature>
<evidence type="ECO:0008006" key="5">
    <source>
        <dbReference type="Google" id="ProtNLM"/>
    </source>
</evidence>
<dbReference type="KEGG" id="mans:FRW55_00880"/>
<dbReference type="PROSITE" id="PS51257">
    <property type="entry name" value="PROKAR_LIPOPROTEIN"/>
    <property type="match status" value="1"/>
</dbReference>
<name>A0A5B8JWQ0_9MOLU</name>
<feature type="signal peptide" evidence="2">
    <location>
        <begin position="1"/>
        <end position="22"/>
    </location>
</feature>
<protein>
    <recommendedName>
        <fullName evidence="5">Variable surface lipoprotein</fullName>
    </recommendedName>
</protein>
<feature type="chain" id="PRO_5022743712" description="Variable surface lipoprotein" evidence="2">
    <location>
        <begin position="23"/>
        <end position="423"/>
    </location>
</feature>
<feature type="compositionally biased region" description="Polar residues" evidence="1">
    <location>
        <begin position="88"/>
        <end position="102"/>
    </location>
</feature>
<proteinExistence type="predicted"/>
<evidence type="ECO:0000256" key="2">
    <source>
        <dbReference type="SAM" id="SignalP"/>
    </source>
</evidence>
<sequence length="423" mass="47112">MKKVRNKLLLIGSVLSSTALFAMSASCATNSKEEKPENPSKPEETPSNPDGNTNSDSNVEKPETPSNPEENNGENPESNPEKPVTPEETPSNPTDENTNSDSNVEKPETPSNPEENNGENPGSNPEKPVTPEETPSNPTDENTNSDLNVEQPETPSNPEENNGENPESNPEKPVTPEETPSNPTEENNEKNEKLSTVLRYIYDNQEIYSLEFLMGEGDKIGFVNIPKGYTLVDQNAKIVAGKVNEFQIVKIKESIKALKKSPVVNIVTSDESYLGLSYNNKNRVETLAFINPNADPVYNRSLSENDKTLIYKLVEARAELISNYFKTNEVLIKDEVLLKKVSVLNFIDGLKDEMQKVNRLNLSSYIFTIDFLLSDEKYLTDANVEFVLGNKEKVAAMKDIQVQFSMDSNVEIFNRKMKIAGIK</sequence>
<accession>A0A5B8JWQ0</accession>
<keyword evidence="2" id="KW-0732">Signal</keyword>